<dbReference type="PROSITE" id="PS51465">
    <property type="entry name" value="KAZAL_2"/>
    <property type="match status" value="1"/>
</dbReference>
<keyword evidence="4" id="KW-1185">Reference proteome</keyword>
<evidence type="ECO:0000256" key="1">
    <source>
        <dbReference type="SAM" id="SignalP"/>
    </source>
</evidence>
<evidence type="ECO:0000313" key="4">
    <source>
        <dbReference type="Proteomes" id="UP001562357"/>
    </source>
</evidence>
<dbReference type="Gene3D" id="3.30.60.30">
    <property type="match status" value="1"/>
</dbReference>
<feature type="signal peptide" evidence="1">
    <location>
        <begin position="1"/>
        <end position="20"/>
    </location>
</feature>
<sequence>MHAKLVALVGAALLLQSGAAKPVAADASDGCVCALIYSPVCAQGADGRPRRFGNECEANCAGISSESLRACKAGELDPPR</sequence>
<evidence type="ECO:0000313" key="3">
    <source>
        <dbReference type="EMBL" id="GAB0136208.1"/>
    </source>
</evidence>
<protein>
    <recommendedName>
        <fullName evidence="2">Kazal-like domain-containing protein</fullName>
    </recommendedName>
</protein>
<feature type="domain" description="Kazal-like" evidence="2">
    <location>
        <begin position="25"/>
        <end position="73"/>
    </location>
</feature>
<proteinExistence type="predicted"/>
<dbReference type="InterPro" id="IPR002350">
    <property type="entry name" value="Kazal_dom"/>
</dbReference>
<keyword evidence="1" id="KW-0732">Signal</keyword>
<comment type="caution">
    <text evidence="3">The sequence shown here is derived from an EMBL/GenBank/DDBJ whole genome shotgun (WGS) entry which is preliminary data.</text>
</comment>
<name>A0ABQ0CS26_9HYPO</name>
<accession>A0ABQ0CS26</accession>
<reference evidence="4" key="1">
    <citation type="submission" date="2024-06" db="EMBL/GenBank/DDBJ databases">
        <title>Draft Genome Sequences of Epichloe bromicola Strains Isolated from Elymus ciliaris.</title>
        <authorList>
            <consortium name="Epichloe bromicola genome sequencing consortium"/>
            <person name="Miura A."/>
            <person name="Imano S."/>
            <person name="Ashida A."/>
            <person name="Sato I."/>
            <person name="Chiba S."/>
            <person name="Tanaka A."/>
            <person name="Camagna M."/>
            <person name="Takemoto D."/>
        </authorList>
    </citation>
    <scope>NUCLEOTIDE SEQUENCE [LARGE SCALE GENOMIC DNA]</scope>
    <source>
        <strain evidence="4">DP</strain>
    </source>
</reference>
<dbReference type="EMBL" id="BAAFGZ010000177">
    <property type="protein sequence ID" value="GAB0136208.1"/>
    <property type="molecule type" value="Genomic_DNA"/>
</dbReference>
<feature type="chain" id="PRO_5046066119" description="Kazal-like domain-containing protein" evidence="1">
    <location>
        <begin position="21"/>
        <end position="80"/>
    </location>
</feature>
<evidence type="ECO:0000259" key="2">
    <source>
        <dbReference type="PROSITE" id="PS51465"/>
    </source>
</evidence>
<gene>
    <name evidence="3" type="primary">g4520</name>
    <name evidence="3" type="ORF">EsDP_00004520</name>
</gene>
<dbReference type="Proteomes" id="UP001562357">
    <property type="component" value="Unassembled WGS sequence"/>
</dbReference>
<organism evidence="3 4">
    <name type="scientific">Epichloe bromicola</name>
    <dbReference type="NCBI Taxonomy" id="79588"/>
    <lineage>
        <taxon>Eukaryota</taxon>
        <taxon>Fungi</taxon>
        <taxon>Dikarya</taxon>
        <taxon>Ascomycota</taxon>
        <taxon>Pezizomycotina</taxon>
        <taxon>Sordariomycetes</taxon>
        <taxon>Hypocreomycetidae</taxon>
        <taxon>Hypocreales</taxon>
        <taxon>Clavicipitaceae</taxon>
        <taxon>Epichloe</taxon>
    </lineage>
</organism>